<organism evidence="1 2">
    <name type="scientific">Streptosporangium roseum (strain ATCC 12428 / DSM 43021 / JCM 3005 / KCTC 9067 / NCIMB 10171 / NRRL 2505 / NI 9100)</name>
    <dbReference type="NCBI Taxonomy" id="479432"/>
    <lineage>
        <taxon>Bacteria</taxon>
        <taxon>Bacillati</taxon>
        <taxon>Actinomycetota</taxon>
        <taxon>Actinomycetes</taxon>
        <taxon>Streptosporangiales</taxon>
        <taxon>Streptosporangiaceae</taxon>
        <taxon>Streptosporangium</taxon>
    </lineage>
</organism>
<dbReference type="KEGG" id="sro:Sros_6687"/>
<evidence type="ECO:0000313" key="2">
    <source>
        <dbReference type="Proteomes" id="UP000002029"/>
    </source>
</evidence>
<dbReference type="HOGENOM" id="CLU_3277474_0_0_11"/>
<dbReference type="Proteomes" id="UP000002029">
    <property type="component" value="Chromosome"/>
</dbReference>
<gene>
    <name evidence="1" type="ordered locus">Sros_6687</name>
</gene>
<evidence type="ECO:0000313" key="1">
    <source>
        <dbReference type="EMBL" id="ACZ89396.1"/>
    </source>
</evidence>
<reference evidence="1 2" key="1">
    <citation type="journal article" date="2010" name="Stand. Genomic Sci.">
        <title>Complete genome sequence of Streptosporangium roseum type strain (NI 9100).</title>
        <authorList>
            <person name="Nolan M."/>
            <person name="Sikorski J."/>
            <person name="Jando M."/>
            <person name="Lucas S."/>
            <person name="Lapidus A."/>
            <person name="Glavina Del Rio T."/>
            <person name="Chen F."/>
            <person name="Tice H."/>
            <person name="Pitluck S."/>
            <person name="Cheng J.F."/>
            <person name="Chertkov O."/>
            <person name="Sims D."/>
            <person name="Meincke L."/>
            <person name="Brettin T."/>
            <person name="Han C."/>
            <person name="Detter J.C."/>
            <person name="Bruce D."/>
            <person name="Goodwin L."/>
            <person name="Land M."/>
            <person name="Hauser L."/>
            <person name="Chang Y.J."/>
            <person name="Jeffries C.D."/>
            <person name="Ivanova N."/>
            <person name="Mavromatis K."/>
            <person name="Mikhailova N."/>
            <person name="Chen A."/>
            <person name="Palaniappan K."/>
            <person name="Chain P."/>
            <person name="Rohde M."/>
            <person name="Goker M."/>
            <person name="Bristow J."/>
            <person name="Eisen J.A."/>
            <person name="Markowitz V."/>
            <person name="Hugenholtz P."/>
            <person name="Kyrpides N.C."/>
            <person name="Klenk H.P."/>
        </authorList>
    </citation>
    <scope>NUCLEOTIDE SEQUENCE [LARGE SCALE GENOMIC DNA]</scope>
    <source>
        <strain evidence="2">ATCC 12428 / DSM 43021 / JCM 3005 / NI 9100</strain>
    </source>
</reference>
<accession>D2B3W1</accession>
<dbReference type="EMBL" id="CP001814">
    <property type="protein sequence ID" value="ACZ89396.1"/>
    <property type="molecule type" value="Genomic_DNA"/>
</dbReference>
<dbReference type="STRING" id="479432.Sros_6687"/>
<protein>
    <submittedName>
        <fullName evidence="1">Uncharacterized protein</fullName>
    </submittedName>
</protein>
<dbReference type="AlphaFoldDB" id="D2B3W1"/>
<sequence length="41" mass="4247">MDGKRSSGEAAAGVAAPTVTFPQGVPRRIAVRNTLTVHNNV</sequence>
<keyword evidence="2" id="KW-1185">Reference proteome</keyword>
<name>D2B3W1_STRRD</name>
<proteinExistence type="predicted"/>